<accession>B7FG37</accession>
<organism evidence="1">
    <name type="scientific">Medicago truncatula</name>
    <name type="common">Barrel medic</name>
    <name type="synonym">Medicago tribuloides</name>
    <dbReference type="NCBI Taxonomy" id="3880"/>
    <lineage>
        <taxon>Eukaryota</taxon>
        <taxon>Viridiplantae</taxon>
        <taxon>Streptophyta</taxon>
        <taxon>Embryophyta</taxon>
        <taxon>Tracheophyta</taxon>
        <taxon>Spermatophyta</taxon>
        <taxon>Magnoliopsida</taxon>
        <taxon>eudicotyledons</taxon>
        <taxon>Gunneridae</taxon>
        <taxon>Pentapetalae</taxon>
        <taxon>rosids</taxon>
        <taxon>fabids</taxon>
        <taxon>Fabales</taxon>
        <taxon>Fabaceae</taxon>
        <taxon>Papilionoideae</taxon>
        <taxon>50 kb inversion clade</taxon>
        <taxon>NPAAA clade</taxon>
        <taxon>Hologalegina</taxon>
        <taxon>IRL clade</taxon>
        <taxon>Trifolieae</taxon>
        <taxon>Medicago</taxon>
    </lineage>
</organism>
<sequence length="33" mass="3694">MLISFVCPFLQSHGFSGFFEAHNPTRFALASFS</sequence>
<name>B7FG37_MEDTR</name>
<proteinExistence type="evidence at transcript level"/>
<reference evidence="1" key="1">
    <citation type="submission" date="2008-12" db="EMBL/GenBank/DDBJ databases">
        <title>Medicago truncatula full length cdna cloning project.</title>
        <authorList>
            <person name="Moskal W."/>
            <person name="Chan A."/>
            <person name="Cheung F."/>
            <person name="Xiao Y."/>
            <person name="Town C.D."/>
        </authorList>
    </citation>
    <scope>NUCLEOTIDE SEQUENCE</scope>
</reference>
<dbReference type="EMBL" id="BT050983">
    <property type="protein sequence ID" value="ACJ83649.1"/>
    <property type="molecule type" value="mRNA"/>
</dbReference>
<feature type="non-terminal residue" evidence="1">
    <location>
        <position position="33"/>
    </location>
</feature>
<protein>
    <submittedName>
        <fullName evidence="1">Uncharacterized protein</fullName>
    </submittedName>
</protein>
<dbReference type="AlphaFoldDB" id="B7FG37"/>
<evidence type="ECO:0000313" key="1">
    <source>
        <dbReference type="EMBL" id="ACJ83649.1"/>
    </source>
</evidence>